<feature type="signal peptide" evidence="14">
    <location>
        <begin position="1"/>
        <end position="24"/>
    </location>
</feature>
<gene>
    <name evidence="17" type="ORF">KCG34_19130</name>
</gene>
<name>A0A975ITR6_9CAUL</name>
<dbReference type="Gene3D" id="2.170.130.10">
    <property type="entry name" value="TonB-dependent receptor, plug domain"/>
    <property type="match status" value="1"/>
</dbReference>
<accession>A0A975ITR6</accession>
<evidence type="ECO:0000256" key="4">
    <source>
        <dbReference type="ARBA" id="ARBA00022496"/>
    </source>
</evidence>
<evidence type="ECO:0000256" key="9">
    <source>
        <dbReference type="ARBA" id="ARBA00023077"/>
    </source>
</evidence>
<keyword evidence="10 12" id="KW-0472">Membrane</keyword>
<keyword evidence="7" id="KW-0408">Iron</keyword>
<dbReference type="InterPro" id="IPR012910">
    <property type="entry name" value="Plug_dom"/>
</dbReference>
<evidence type="ECO:0000256" key="6">
    <source>
        <dbReference type="ARBA" id="ARBA00022729"/>
    </source>
</evidence>
<keyword evidence="4" id="KW-0410">Iron transport</keyword>
<evidence type="ECO:0000256" key="11">
    <source>
        <dbReference type="ARBA" id="ARBA00023237"/>
    </source>
</evidence>
<keyword evidence="3 12" id="KW-1134">Transmembrane beta strand</keyword>
<dbReference type="AlphaFoldDB" id="A0A975ITR6"/>
<dbReference type="Pfam" id="PF07715">
    <property type="entry name" value="Plug"/>
    <property type="match status" value="1"/>
</dbReference>
<proteinExistence type="inferred from homology"/>
<dbReference type="InterPro" id="IPR037066">
    <property type="entry name" value="Plug_dom_sf"/>
</dbReference>
<evidence type="ECO:0000256" key="8">
    <source>
        <dbReference type="ARBA" id="ARBA00023065"/>
    </source>
</evidence>
<organism evidence="17 18">
    <name type="scientific">Phenylobacterium montanum</name>
    <dbReference type="NCBI Taxonomy" id="2823693"/>
    <lineage>
        <taxon>Bacteria</taxon>
        <taxon>Pseudomonadati</taxon>
        <taxon>Pseudomonadota</taxon>
        <taxon>Alphaproteobacteria</taxon>
        <taxon>Caulobacterales</taxon>
        <taxon>Caulobacteraceae</taxon>
        <taxon>Phenylobacterium</taxon>
    </lineage>
</organism>
<dbReference type="InterPro" id="IPR036942">
    <property type="entry name" value="Beta-barrel_TonB_sf"/>
</dbReference>
<dbReference type="InterPro" id="IPR039426">
    <property type="entry name" value="TonB-dep_rcpt-like"/>
</dbReference>
<evidence type="ECO:0000256" key="3">
    <source>
        <dbReference type="ARBA" id="ARBA00022452"/>
    </source>
</evidence>
<dbReference type="Proteomes" id="UP000676409">
    <property type="component" value="Chromosome"/>
</dbReference>
<protein>
    <submittedName>
        <fullName evidence="17">TonB-dependent receptor</fullName>
    </submittedName>
</protein>
<evidence type="ECO:0000313" key="18">
    <source>
        <dbReference type="Proteomes" id="UP000676409"/>
    </source>
</evidence>
<dbReference type="PANTHER" id="PTHR32552">
    <property type="entry name" value="FERRICHROME IRON RECEPTOR-RELATED"/>
    <property type="match status" value="1"/>
</dbReference>
<evidence type="ECO:0000256" key="14">
    <source>
        <dbReference type="SAM" id="SignalP"/>
    </source>
</evidence>
<keyword evidence="6 14" id="KW-0732">Signal</keyword>
<dbReference type="PROSITE" id="PS52016">
    <property type="entry name" value="TONB_DEPENDENT_REC_3"/>
    <property type="match status" value="1"/>
</dbReference>
<dbReference type="EMBL" id="CP073078">
    <property type="protein sequence ID" value="QUD87152.1"/>
    <property type="molecule type" value="Genomic_DNA"/>
</dbReference>
<feature type="chain" id="PRO_5036903071" evidence="14">
    <location>
        <begin position="25"/>
        <end position="800"/>
    </location>
</feature>
<reference evidence="17" key="1">
    <citation type="submission" date="2021-04" db="EMBL/GenBank/DDBJ databases">
        <title>The complete genome sequence of Caulobacter sp. S6.</title>
        <authorList>
            <person name="Tang Y."/>
            <person name="Ouyang W."/>
            <person name="Liu Q."/>
            <person name="Huang B."/>
            <person name="Guo Z."/>
            <person name="Lei P."/>
        </authorList>
    </citation>
    <scope>NUCLEOTIDE SEQUENCE</scope>
    <source>
        <strain evidence="17">S6</strain>
    </source>
</reference>
<dbReference type="PANTHER" id="PTHR32552:SF68">
    <property type="entry name" value="FERRICHROME OUTER MEMBRANE TRANSPORTER_PHAGE RECEPTOR"/>
    <property type="match status" value="1"/>
</dbReference>
<evidence type="ECO:0000256" key="7">
    <source>
        <dbReference type="ARBA" id="ARBA00023004"/>
    </source>
</evidence>
<dbReference type="GO" id="GO:0015344">
    <property type="term" value="F:siderophore uptake transmembrane transporter activity"/>
    <property type="evidence" value="ECO:0007669"/>
    <property type="project" value="TreeGrafter"/>
</dbReference>
<evidence type="ECO:0000256" key="10">
    <source>
        <dbReference type="ARBA" id="ARBA00023136"/>
    </source>
</evidence>
<keyword evidence="2 12" id="KW-0813">Transport</keyword>
<evidence type="ECO:0000256" key="1">
    <source>
        <dbReference type="ARBA" id="ARBA00004571"/>
    </source>
</evidence>
<sequence>MPRNLRCLLLAGSAAAVTAGAARAADAPPTPATEIVVTADKAGLLERKPSSTVFGLKKPLIETPRAASFVSDLTLDRYGIQTLDKLTAVSPGTYTASFYGVPGSVQIRGTLAENYFRGFKRIEDRGTYATPIGDAAQINIVRGPPTPLYGPGKIGGLVDFEPKTARDEGRFLSEPTGEVTATLGSYQKKSLTGQVGLPVDLGGVQGGVYAYGELDDSHSFYRGIYPKHQLGEISADFDLGQGWTTAFGGMGYHSTGDVQTPGWNRLTQALIDNQTYFTGRNTYLSDLNHNGRLDPSETNPPNGFYPYTTGLYQGYFGFTPSADPRFALDTGVGTTKLSPRTVFVSAADFSRTGTATYYYDLAKDLGGDRSLKLQLFYDNLSNKRFVSYGFPADYHAWTFESRLVYDFSLDALDGLVTSKDLIGASWRHYKGEQKETYDSGMIALDRRDLSFGPTATDIMASPFEAGSGVGWETDIHSRWDDAGVFATSDITVAKKLNLVLGGRFDNFSATSRDTGVFSFETPATVSAGKGKWTYSASASYQLGWGLMPYATYAQAAALEVEQAGNLRPSVIQANGWVSGSDLSEAGIKFQLLHRTLVGSIAVYRQDRTELSGLNSAIIGTRGKGVEFEARYLATDNLSFTFAGDTQRTEVKGPDHSVVYLPAYTVGVPGAQAYGGAYLTFDFSTLPGRQHDYEDTLVPHTVLSLFGTYTSDRHGWGQAGATLGATYASKTSALVQNAVTYPDYTLVNASAFYKRGAYEVTVNVDNLLDKLYFTPDQDTYANVGALPGRGREWRVTLKRSF</sequence>
<dbReference type="RefSeq" id="WP_211937204.1">
    <property type="nucleotide sequence ID" value="NZ_CP073078.1"/>
</dbReference>
<keyword evidence="9 13" id="KW-0798">TonB box</keyword>
<comment type="subcellular location">
    <subcellularLocation>
        <location evidence="1 12">Cell outer membrane</location>
        <topology evidence="1 12">Multi-pass membrane protein</topology>
    </subcellularLocation>
</comment>
<keyword evidence="8" id="KW-0406">Ion transport</keyword>
<evidence type="ECO:0000256" key="13">
    <source>
        <dbReference type="RuleBase" id="RU003357"/>
    </source>
</evidence>
<dbReference type="InterPro" id="IPR000531">
    <property type="entry name" value="Beta-barrel_TonB"/>
</dbReference>
<dbReference type="SUPFAM" id="SSF56935">
    <property type="entry name" value="Porins"/>
    <property type="match status" value="1"/>
</dbReference>
<keyword evidence="11 12" id="KW-0998">Cell outer membrane</keyword>
<keyword evidence="5 12" id="KW-0812">Transmembrane</keyword>
<keyword evidence="17" id="KW-0675">Receptor</keyword>
<evidence type="ECO:0000256" key="12">
    <source>
        <dbReference type="PROSITE-ProRule" id="PRU01360"/>
    </source>
</evidence>
<feature type="domain" description="TonB-dependent receptor-like beta-barrel" evidence="15">
    <location>
        <begin position="303"/>
        <end position="766"/>
    </location>
</feature>
<comment type="similarity">
    <text evidence="12 13">Belongs to the TonB-dependent receptor family.</text>
</comment>
<evidence type="ECO:0000259" key="15">
    <source>
        <dbReference type="Pfam" id="PF00593"/>
    </source>
</evidence>
<evidence type="ECO:0000256" key="2">
    <source>
        <dbReference type="ARBA" id="ARBA00022448"/>
    </source>
</evidence>
<evidence type="ECO:0000313" key="17">
    <source>
        <dbReference type="EMBL" id="QUD87152.1"/>
    </source>
</evidence>
<evidence type="ECO:0000256" key="5">
    <source>
        <dbReference type="ARBA" id="ARBA00022692"/>
    </source>
</evidence>
<dbReference type="GO" id="GO:0009279">
    <property type="term" value="C:cell outer membrane"/>
    <property type="evidence" value="ECO:0007669"/>
    <property type="project" value="UniProtKB-SubCell"/>
</dbReference>
<evidence type="ECO:0000259" key="16">
    <source>
        <dbReference type="Pfam" id="PF07715"/>
    </source>
</evidence>
<feature type="domain" description="TonB-dependent receptor plug" evidence="16">
    <location>
        <begin position="60"/>
        <end position="156"/>
    </location>
</feature>
<dbReference type="KEGG" id="caul:KCG34_19130"/>
<dbReference type="Gene3D" id="2.40.170.20">
    <property type="entry name" value="TonB-dependent receptor, beta-barrel domain"/>
    <property type="match status" value="1"/>
</dbReference>
<keyword evidence="18" id="KW-1185">Reference proteome</keyword>
<dbReference type="Pfam" id="PF00593">
    <property type="entry name" value="TonB_dep_Rec_b-barrel"/>
    <property type="match status" value="1"/>
</dbReference>